<keyword evidence="13" id="KW-0539">Nucleus</keyword>
<dbReference type="SMART" id="SM00355">
    <property type="entry name" value="ZnF_C2H2"/>
    <property type="match status" value="5"/>
</dbReference>
<evidence type="ECO:0000259" key="20">
    <source>
        <dbReference type="PROSITE" id="PS51225"/>
    </source>
</evidence>
<evidence type="ECO:0000256" key="7">
    <source>
        <dbReference type="ARBA" id="ARBA00022833"/>
    </source>
</evidence>
<dbReference type="GO" id="GO:0016020">
    <property type="term" value="C:membrane"/>
    <property type="evidence" value="ECO:0007669"/>
    <property type="project" value="UniProtKB-SubCell"/>
</dbReference>
<evidence type="ECO:0000256" key="4">
    <source>
        <dbReference type="ARBA" id="ARBA00022723"/>
    </source>
</evidence>
<dbReference type="FunFam" id="3.30.160.60:FF:000043">
    <property type="entry name" value="Scratch family zinc finger 2"/>
    <property type="match status" value="1"/>
</dbReference>
<dbReference type="AlphaFoldDB" id="A0A7R9LIU6"/>
<evidence type="ECO:0000313" key="22">
    <source>
        <dbReference type="Proteomes" id="UP000728032"/>
    </source>
</evidence>
<dbReference type="Pfam" id="PF00096">
    <property type="entry name" value="zf-C2H2"/>
    <property type="match status" value="5"/>
</dbReference>
<keyword evidence="9" id="KW-0805">Transcription regulation</keyword>
<feature type="region of interest" description="Disordered" evidence="17">
    <location>
        <begin position="18"/>
        <end position="42"/>
    </location>
</feature>
<evidence type="ECO:0000256" key="17">
    <source>
        <dbReference type="SAM" id="MobiDB-lite"/>
    </source>
</evidence>
<evidence type="ECO:0000256" key="5">
    <source>
        <dbReference type="ARBA" id="ARBA00022737"/>
    </source>
</evidence>
<feature type="transmembrane region" description="Helical" evidence="18">
    <location>
        <begin position="393"/>
        <end position="415"/>
    </location>
</feature>
<feature type="domain" description="MARVEL" evidence="20">
    <location>
        <begin position="358"/>
        <end position="489"/>
    </location>
</feature>
<evidence type="ECO:0000256" key="13">
    <source>
        <dbReference type="ARBA" id="ARBA00023242"/>
    </source>
</evidence>
<feature type="transmembrane region" description="Helical" evidence="18">
    <location>
        <begin position="364"/>
        <end position="381"/>
    </location>
</feature>
<dbReference type="GO" id="GO:0000981">
    <property type="term" value="F:DNA-binding transcription factor activity, RNA polymerase II-specific"/>
    <property type="evidence" value="ECO:0007669"/>
    <property type="project" value="TreeGrafter"/>
</dbReference>
<evidence type="ECO:0000256" key="12">
    <source>
        <dbReference type="ARBA" id="ARBA00023163"/>
    </source>
</evidence>
<evidence type="ECO:0000256" key="1">
    <source>
        <dbReference type="ARBA" id="ARBA00004123"/>
    </source>
</evidence>
<evidence type="ECO:0000256" key="2">
    <source>
        <dbReference type="ARBA" id="ARBA00004141"/>
    </source>
</evidence>
<keyword evidence="3 16" id="KW-0812">Transmembrane</keyword>
<evidence type="ECO:0000256" key="18">
    <source>
        <dbReference type="SAM" id="Phobius"/>
    </source>
</evidence>
<dbReference type="GO" id="GO:0000978">
    <property type="term" value="F:RNA polymerase II cis-regulatory region sequence-specific DNA binding"/>
    <property type="evidence" value="ECO:0007669"/>
    <property type="project" value="TreeGrafter"/>
</dbReference>
<dbReference type="PROSITE" id="PS50157">
    <property type="entry name" value="ZINC_FINGER_C2H2_2"/>
    <property type="match status" value="5"/>
</dbReference>
<keyword evidence="8 18" id="KW-1133">Transmembrane helix</keyword>
<comment type="similarity">
    <text evidence="14">Belongs to the snail C2H2-type zinc-finger protein family.</text>
</comment>
<dbReference type="GO" id="GO:0008270">
    <property type="term" value="F:zinc ion binding"/>
    <property type="evidence" value="ECO:0007669"/>
    <property type="project" value="UniProtKB-KW"/>
</dbReference>
<keyword evidence="12" id="KW-0804">Transcription</keyword>
<evidence type="ECO:0000256" key="9">
    <source>
        <dbReference type="ARBA" id="ARBA00023015"/>
    </source>
</evidence>
<dbReference type="EMBL" id="CAJPVJ010001078">
    <property type="protein sequence ID" value="CAG2164013.1"/>
    <property type="molecule type" value="Genomic_DNA"/>
</dbReference>
<feature type="domain" description="C2H2-type" evidence="19">
    <location>
        <begin position="227"/>
        <end position="254"/>
    </location>
</feature>
<keyword evidence="10" id="KW-0238">DNA-binding</keyword>
<comment type="subcellular location">
    <subcellularLocation>
        <location evidence="2">Membrane</location>
        <topology evidence="2">Multi-pass membrane protein</topology>
    </subcellularLocation>
    <subcellularLocation>
        <location evidence="1">Nucleus</location>
    </subcellularLocation>
</comment>
<dbReference type="GO" id="GO:2000177">
    <property type="term" value="P:regulation of neural precursor cell proliferation"/>
    <property type="evidence" value="ECO:0007669"/>
    <property type="project" value="UniProtKB-ARBA"/>
</dbReference>
<feature type="domain" description="C2H2-type" evidence="19">
    <location>
        <begin position="201"/>
        <end position="224"/>
    </location>
</feature>
<evidence type="ECO:0000256" key="15">
    <source>
        <dbReference type="PROSITE-ProRule" id="PRU00042"/>
    </source>
</evidence>
<keyword evidence="5" id="KW-0677">Repeat</keyword>
<feature type="transmembrane region" description="Helical" evidence="18">
    <location>
        <begin position="461"/>
        <end position="479"/>
    </location>
</feature>
<reference evidence="21" key="1">
    <citation type="submission" date="2020-11" db="EMBL/GenBank/DDBJ databases">
        <authorList>
            <person name="Tran Van P."/>
        </authorList>
    </citation>
    <scope>NUCLEOTIDE SEQUENCE</scope>
</reference>
<dbReference type="SUPFAM" id="SSF57667">
    <property type="entry name" value="beta-beta-alpha zinc fingers"/>
    <property type="match status" value="3"/>
</dbReference>
<dbReference type="PROSITE" id="PS51225">
    <property type="entry name" value="MARVEL"/>
    <property type="match status" value="1"/>
</dbReference>
<dbReference type="GO" id="GO:0005634">
    <property type="term" value="C:nucleus"/>
    <property type="evidence" value="ECO:0007669"/>
    <property type="project" value="UniProtKB-SubCell"/>
</dbReference>
<evidence type="ECO:0000256" key="8">
    <source>
        <dbReference type="ARBA" id="ARBA00022989"/>
    </source>
</evidence>
<dbReference type="PANTHER" id="PTHR23235">
    <property type="entry name" value="KRUEPPEL-LIKE TRANSCRIPTION FACTOR"/>
    <property type="match status" value="1"/>
</dbReference>
<evidence type="ECO:0000256" key="16">
    <source>
        <dbReference type="PROSITE-ProRule" id="PRU00581"/>
    </source>
</evidence>
<dbReference type="EMBL" id="OC915903">
    <property type="protein sequence ID" value="CAD7642402.1"/>
    <property type="molecule type" value="Genomic_DNA"/>
</dbReference>
<dbReference type="InterPro" id="IPR008253">
    <property type="entry name" value="Marvel"/>
</dbReference>
<dbReference type="FunFam" id="3.30.160.60:FF:000322">
    <property type="entry name" value="GDNF-inducible zinc finger protein 1"/>
    <property type="match status" value="1"/>
</dbReference>
<protein>
    <submittedName>
        <fullName evidence="21">Uncharacterized protein</fullName>
    </submittedName>
</protein>
<evidence type="ECO:0000256" key="6">
    <source>
        <dbReference type="ARBA" id="ARBA00022771"/>
    </source>
</evidence>
<gene>
    <name evidence="21" type="ORF">ONB1V03_LOCUS3573</name>
</gene>
<dbReference type="PROSITE" id="PS00028">
    <property type="entry name" value="ZINC_FINGER_C2H2_1"/>
    <property type="match status" value="4"/>
</dbReference>
<feature type="domain" description="C2H2-type" evidence="19">
    <location>
        <begin position="283"/>
        <end position="310"/>
    </location>
</feature>
<evidence type="ECO:0000256" key="10">
    <source>
        <dbReference type="ARBA" id="ARBA00023125"/>
    </source>
</evidence>
<feature type="domain" description="C2H2-type" evidence="19">
    <location>
        <begin position="255"/>
        <end position="282"/>
    </location>
</feature>
<dbReference type="GO" id="GO:0055059">
    <property type="term" value="P:asymmetric neuroblast division"/>
    <property type="evidence" value="ECO:0007669"/>
    <property type="project" value="UniProtKB-ARBA"/>
</dbReference>
<evidence type="ECO:0000259" key="19">
    <source>
        <dbReference type="PROSITE" id="PS50157"/>
    </source>
</evidence>
<dbReference type="FunFam" id="3.30.160.60:FF:000130">
    <property type="entry name" value="Spalt-like transcription factor 4"/>
    <property type="match status" value="1"/>
</dbReference>
<dbReference type="InterPro" id="IPR013087">
    <property type="entry name" value="Znf_C2H2_type"/>
</dbReference>
<evidence type="ECO:0000256" key="11">
    <source>
        <dbReference type="ARBA" id="ARBA00023136"/>
    </source>
</evidence>
<evidence type="ECO:0000256" key="14">
    <source>
        <dbReference type="ARBA" id="ARBA00037948"/>
    </source>
</evidence>
<feature type="domain" description="C2H2-type" evidence="19">
    <location>
        <begin position="170"/>
        <end position="197"/>
    </location>
</feature>
<sequence length="497" mass="55827">MPRAFLITNKRYLPNIPNDSNILDHNHNHHIDHHSRESSPEHSVYTAEDSKSFDYEIASNADSIALKPSSPGSPARLFNRISVLAHTDSLSKLDSPISNDYSSTGEQNDDFDDSLDGIEAQDLSLHHLRVKSDIELKREDVNEFNFVSRVAEALKQSQSSEPSSLSSDIHICPDCGKRYSTSSNLARHRQTHRSVTDKKARKCPHCDKVYVSMPAFSMHVRTHSQGCQCPYCGKCFSRPWLLQGHIRTHTGEKPFKCPICSKAFADKSNLRAHVQTHSTTKPYVCQRCGKAFALKSYLYKHEESSYDFLPIVALGAQGGQGDWEHREDRESTESYLFIYRCDYADCKHSKLCLEKQKFATTKYGLARISQFAIALLSLILVEIPRCQWYRSVSFFVFIASASLVFSIVVLILFCTRFQGQVAKYINLPLTLLVNEAIAVVLWTIASILIVFVSCDGAGPKVAYIIAGLLGFLGAVAFAYSAQISYNWFRNGSDTLPL</sequence>
<keyword evidence="11 16" id="KW-0472">Membrane</keyword>
<organism evidence="21">
    <name type="scientific">Oppiella nova</name>
    <dbReference type="NCBI Taxonomy" id="334625"/>
    <lineage>
        <taxon>Eukaryota</taxon>
        <taxon>Metazoa</taxon>
        <taxon>Ecdysozoa</taxon>
        <taxon>Arthropoda</taxon>
        <taxon>Chelicerata</taxon>
        <taxon>Arachnida</taxon>
        <taxon>Acari</taxon>
        <taxon>Acariformes</taxon>
        <taxon>Sarcoptiformes</taxon>
        <taxon>Oribatida</taxon>
        <taxon>Brachypylina</taxon>
        <taxon>Oppioidea</taxon>
        <taxon>Oppiidae</taxon>
        <taxon>Oppiella</taxon>
    </lineage>
</organism>
<dbReference type="FunFam" id="3.30.160.60:FF:000207">
    <property type="entry name" value="zinc finger protein SNAI2"/>
    <property type="match status" value="1"/>
</dbReference>
<keyword evidence="6 15" id="KW-0863">Zinc-finger</keyword>
<dbReference type="Proteomes" id="UP000728032">
    <property type="component" value="Unassembled WGS sequence"/>
</dbReference>
<keyword evidence="4" id="KW-0479">Metal-binding</keyword>
<dbReference type="PANTHER" id="PTHR23235:SF120">
    <property type="entry name" value="KRUPPEL-LIKE FACTOR 15"/>
    <property type="match status" value="1"/>
</dbReference>
<accession>A0A7R9LIU6</accession>
<dbReference type="Gene3D" id="3.30.160.60">
    <property type="entry name" value="Classic Zinc Finger"/>
    <property type="match status" value="4"/>
</dbReference>
<proteinExistence type="inferred from homology"/>
<name>A0A7R9LIU6_9ACAR</name>
<dbReference type="OrthoDB" id="5428132at2759"/>
<evidence type="ECO:0000256" key="3">
    <source>
        <dbReference type="ARBA" id="ARBA00022692"/>
    </source>
</evidence>
<keyword evidence="22" id="KW-1185">Reference proteome</keyword>
<keyword evidence="7" id="KW-0862">Zinc</keyword>
<evidence type="ECO:0000313" key="21">
    <source>
        <dbReference type="EMBL" id="CAD7642402.1"/>
    </source>
</evidence>
<dbReference type="GO" id="GO:0060562">
    <property type="term" value="P:epithelial tube morphogenesis"/>
    <property type="evidence" value="ECO:0007669"/>
    <property type="project" value="UniProtKB-ARBA"/>
</dbReference>
<feature type="transmembrane region" description="Helical" evidence="18">
    <location>
        <begin position="427"/>
        <end position="449"/>
    </location>
</feature>
<dbReference type="InterPro" id="IPR036236">
    <property type="entry name" value="Znf_C2H2_sf"/>
</dbReference>